<organism evidence="2 3">
    <name type="scientific">Dreissena polymorpha</name>
    <name type="common">Zebra mussel</name>
    <name type="synonym">Mytilus polymorpha</name>
    <dbReference type="NCBI Taxonomy" id="45954"/>
    <lineage>
        <taxon>Eukaryota</taxon>
        <taxon>Metazoa</taxon>
        <taxon>Spiralia</taxon>
        <taxon>Lophotrochozoa</taxon>
        <taxon>Mollusca</taxon>
        <taxon>Bivalvia</taxon>
        <taxon>Autobranchia</taxon>
        <taxon>Heteroconchia</taxon>
        <taxon>Euheterodonta</taxon>
        <taxon>Imparidentia</taxon>
        <taxon>Neoheterodontei</taxon>
        <taxon>Myida</taxon>
        <taxon>Dreissenoidea</taxon>
        <taxon>Dreissenidae</taxon>
        <taxon>Dreissena</taxon>
    </lineage>
</organism>
<gene>
    <name evidence="2" type="ORF">DPMN_134254</name>
</gene>
<reference evidence="2" key="1">
    <citation type="journal article" date="2019" name="bioRxiv">
        <title>The Genome of the Zebra Mussel, Dreissena polymorpha: A Resource for Invasive Species Research.</title>
        <authorList>
            <person name="McCartney M.A."/>
            <person name="Auch B."/>
            <person name="Kono T."/>
            <person name="Mallez S."/>
            <person name="Zhang Y."/>
            <person name="Obille A."/>
            <person name="Becker A."/>
            <person name="Abrahante J.E."/>
            <person name="Garbe J."/>
            <person name="Badalamenti J.P."/>
            <person name="Herman A."/>
            <person name="Mangelson H."/>
            <person name="Liachko I."/>
            <person name="Sullivan S."/>
            <person name="Sone E.D."/>
            <person name="Koren S."/>
            <person name="Silverstein K.A.T."/>
            <person name="Beckman K.B."/>
            <person name="Gohl D.M."/>
        </authorList>
    </citation>
    <scope>NUCLEOTIDE SEQUENCE</scope>
    <source>
        <strain evidence="2">Duluth1</strain>
        <tissue evidence="2">Whole animal</tissue>
    </source>
</reference>
<sequence>MRLYGSEWCGNIPTRLSSVVETSLYSVSSIYIIVESIGLVSSLCCLCIISSIIECMKSIYSQSGSGVFYCMKCCLSREVHSSVSSICSEIYCICSQYSAFSESNSSLLKSI</sequence>
<feature type="transmembrane region" description="Helical" evidence="1">
    <location>
        <begin position="30"/>
        <end position="53"/>
    </location>
</feature>
<dbReference type="EMBL" id="JAIWYP010000006">
    <property type="protein sequence ID" value="KAH3805944.1"/>
    <property type="molecule type" value="Genomic_DNA"/>
</dbReference>
<keyword evidence="1" id="KW-1133">Transmembrane helix</keyword>
<dbReference type="Proteomes" id="UP000828390">
    <property type="component" value="Unassembled WGS sequence"/>
</dbReference>
<reference evidence="2" key="2">
    <citation type="submission" date="2020-11" db="EMBL/GenBank/DDBJ databases">
        <authorList>
            <person name="McCartney M.A."/>
            <person name="Auch B."/>
            <person name="Kono T."/>
            <person name="Mallez S."/>
            <person name="Becker A."/>
            <person name="Gohl D.M."/>
            <person name="Silverstein K.A.T."/>
            <person name="Koren S."/>
            <person name="Bechman K.B."/>
            <person name="Herman A."/>
            <person name="Abrahante J.E."/>
            <person name="Garbe J."/>
        </authorList>
    </citation>
    <scope>NUCLEOTIDE SEQUENCE</scope>
    <source>
        <strain evidence="2">Duluth1</strain>
        <tissue evidence="2">Whole animal</tissue>
    </source>
</reference>
<protein>
    <submittedName>
        <fullName evidence="2">Uncharacterized protein</fullName>
    </submittedName>
</protein>
<keyword evidence="1" id="KW-0812">Transmembrane</keyword>
<dbReference type="AlphaFoldDB" id="A0A9D4FV95"/>
<keyword evidence="1" id="KW-0472">Membrane</keyword>
<keyword evidence="3" id="KW-1185">Reference proteome</keyword>
<name>A0A9D4FV95_DREPO</name>
<proteinExistence type="predicted"/>
<comment type="caution">
    <text evidence="2">The sequence shown here is derived from an EMBL/GenBank/DDBJ whole genome shotgun (WGS) entry which is preliminary data.</text>
</comment>
<evidence type="ECO:0000256" key="1">
    <source>
        <dbReference type="SAM" id="Phobius"/>
    </source>
</evidence>
<evidence type="ECO:0000313" key="2">
    <source>
        <dbReference type="EMBL" id="KAH3805944.1"/>
    </source>
</evidence>
<evidence type="ECO:0000313" key="3">
    <source>
        <dbReference type="Proteomes" id="UP000828390"/>
    </source>
</evidence>
<accession>A0A9D4FV95</accession>